<dbReference type="SUPFAM" id="SSF51621">
    <property type="entry name" value="Phosphoenolpyruvate/pyruvate domain"/>
    <property type="match status" value="1"/>
</dbReference>
<dbReference type="EMBL" id="JALQCY010000003">
    <property type="protein sequence ID" value="MCK9794052.1"/>
    <property type="molecule type" value="Genomic_DNA"/>
</dbReference>
<dbReference type="Gene3D" id="3.20.20.60">
    <property type="entry name" value="Phosphoenolpyruvate-binding domains"/>
    <property type="match status" value="1"/>
</dbReference>
<dbReference type="GO" id="GO:0016829">
    <property type="term" value="F:lyase activity"/>
    <property type="evidence" value="ECO:0007669"/>
    <property type="project" value="UniProtKB-KW"/>
</dbReference>
<organism evidence="1 2">
    <name type="scientific">Isoptericola peretonis</name>
    <dbReference type="NCBI Taxonomy" id="2918523"/>
    <lineage>
        <taxon>Bacteria</taxon>
        <taxon>Bacillati</taxon>
        <taxon>Actinomycetota</taxon>
        <taxon>Actinomycetes</taxon>
        <taxon>Micrococcales</taxon>
        <taxon>Promicromonosporaceae</taxon>
        <taxon>Isoptericola</taxon>
    </lineage>
</organism>
<dbReference type="Pfam" id="PF13714">
    <property type="entry name" value="PEP_mutase"/>
    <property type="match status" value="1"/>
</dbReference>
<dbReference type="RefSeq" id="WP_416343909.1">
    <property type="nucleotide sequence ID" value="NZ_JALQCY010000003.1"/>
</dbReference>
<sequence length="269" mass="27160">MPATTPSAASAAFLALHRPGDPLLLPNAWDAGSARILAALGFAALATTSSGFAATLGRPDGAVTRDETLAHAAALAAAVDVPVSADLENGFGDSPADVAGAVTDARAAGLAGCSIEDHTGRDDDPIYDRALAVERVAAAAEASGGLVLTARCENHLHGRGDLADTIARLQAYQEAGADVLYAPGLRDVGQVAALCREVDRPVNALLVRGGPTPAELADAGVARLSVGGTFAWNALSALVDAARELQAGEVGFLDRTGPAREVMGRAFHA</sequence>
<keyword evidence="1" id="KW-0456">Lyase</keyword>
<protein>
    <submittedName>
        <fullName evidence="1">Isocitrate lyase/phosphoenolpyruvate mutase family protein</fullName>
    </submittedName>
</protein>
<gene>
    <name evidence="1" type="ORF">M1843_09870</name>
</gene>
<evidence type="ECO:0000313" key="2">
    <source>
        <dbReference type="Proteomes" id="UP001651050"/>
    </source>
</evidence>
<dbReference type="Proteomes" id="UP001651050">
    <property type="component" value="Unassembled WGS sequence"/>
</dbReference>
<evidence type="ECO:0000313" key="1">
    <source>
        <dbReference type="EMBL" id="MCK9794052.1"/>
    </source>
</evidence>
<dbReference type="InterPro" id="IPR039556">
    <property type="entry name" value="ICL/PEPM"/>
</dbReference>
<reference evidence="1 2" key="1">
    <citation type="submission" date="2022-02" db="EMBL/GenBank/DDBJ databases">
        <title>The car tank lid bacteriome: a reservoir of bacteria with potential in bioremediation of fuel.</title>
        <authorList>
            <person name="Vidal-Verdu A."/>
            <person name="Gomez-Martinez D."/>
            <person name="Latorre-Perez A."/>
            <person name="Pereto J."/>
            <person name="Porcar M."/>
        </authorList>
    </citation>
    <scope>NUCLEOTIDE SEQUENCE [LARGE SCALE GENOMIC DNA]</scope>
    <source>
        <strain evidence="1 2">4D.3</strain>
    </source>
</reference>
<keyword evidence="2" id="KW-1185">Reference proteome</keyword>
<accession>A0ABT0J3L0</accession>
<dbReference type="PANTHER" id="PTHR42905:SF16">
    <property type="entry name" value="CARBOXYPHOSPHONOENOLPYRUVATE PHOSPHONOMUTASE-LIKE PROTEIN (AFU_ORTHOLOGUE AFUA_5G07230)"/>
    <property type="match status" value="1"/>
</dbReference>
<dbReference type="CDD" id="cd00377">
    <property type="entry name" value="ICL_PEPM"/>
    <property type="match status" value="1"/>
</dbReference>
<dbReference type="InterPro" id="IPR015813">
    <property type="entry name" value="Pyrv/PenolPyrv_kinase-like_dom"/>
</dbReference>
<name>A0ABT0J3L0_9MICO</name>
<dbReference type="InterPro" id="IPR040442">
    <property type="entry name" value="Pyrv_kinase-like_dom_sf"/>
</dbReference>
<comment type="caution">
    <text evidence="1">The sequence shown here is derived from an EMBL/GenBank/DDBJ whole genome shotgun (WGS) entry which is preliminary data.</text>
</comment>
<dbReference type="PANTHER" id="PTHR42905">
    <property type="entry name" value="PHOSPHOENOLPYRUVATE CARBOXYLASE"/>
    <property type="match status" value="1"/>
</dbReference>
<proteinExistence type="predicted"/>